<dbReference type="PROSITE" id="PS00070">
    <property type="entry name" value="ALDEHYDE_DEHYDR_CYS"/>
    <property type="match status" value="1"/>
</dbReference>
<accession>A0ABM9AAC6</accession>
<sequence>MAVERNQAYWLQKLTTLNIEGRAFIAGRYVDAAAGEQFDCHSPRDGRLLTAVQSCQQADADIAVAAAKTAFDSGVWSETSPKYRKKVMLRFADLMAQHQEELALLESLDMGKPVLEAESIDIKESIASIRWHAEAIDKVFDEVCPTSPDVLGMVTREPLGVIAAIVPWNYPLLMACWKLGPALATGNSVIVKPSEKSPLTMIRVAALATEAGLPDGVLNVLPGFGHTVGQALALHMDVEGLAFTGSTATGKRLLQFAGESNMKRAFMECGGKSPNIVFADAPNLDQLAVHVAESIFHNQGEVCTAASRLLIDASIKTDFVKKVVAAAAEMQPGDPLDDDAFMGAIVDDIQLANIQRMVAMALDEGAELRCGGEQVRADTGGYYFAPTIFDNVDNRMKIAQQEVFGPVLTVIGFDTEEEAIAIANDTIYGLAAGVWTTDLGRAHRVAKKVRAGSMWVNTWDGGDMTTPFGGFKQSGNGRDKSLHAMEKYTELKSVWINLDY</sequence>
<dbReference type="InterPro" id="IPR016163">
    <property type="entry name" value="Ald_DH_C"/>
</dbReference>
<name>A0ABM9AAC6_9GAMM</name>
<comment type="caution">
    <text evidence="5">The sequence shown here is derived from an EMBL/GenBank/DDBJ whole genome shotgun (WGS) entry which is preliminary data.</text>
</comment>
<feature type="active site" evidence="2">
    <location>
        <position position="268"/>
    </location>
</feature>
<dbReference type="InterPro" id="IPR016160">
    <property type="entry name" value="Ald_DH_CS_CYS"/>
</dbReference>
<feature type="domain" description="Aldehyde dehydrogenase" evidence="4">
    <location>
        <begin position="30"/>
        <end position="494"/>
    </location>
</feature>
<dbReference type="InterPro" id="IPR015590">
    <property type="entry name" value="Aldehyde_DH_dom"/>
</dbReference>
<dbReference type="InterPro" id="IPR029510">
    <property type="entry name" value="Ald_DH_CS_GLU"/>
</dbReference>
<keyword evidence="6" id="KW-1185">Reference proteome</keyword>
<dbReference type="SUPFAM" id="SSF53720">
    <property type="entry name" value="ALDH-like"/>
    <property type="match status" value="1"/>
</dbReference>
<reference evidence="5" key="1">
    <citation type="submission" date="2021-12" db="EMBL/GenBank/DDBJ databases">
        <authorList>
            <person name="Rodrigo-Torres L."/>
            <person name="Arahal R. D."/>
            <person name="Lucena T."/>
        </authorList>
    </citation>
    <scope>NUCLEOTIDE SEQUENCE</scope>
    <source>
        <strain evidence="5">CECT 8267</strain>
    </source>
</reference>
<dbReference type="Pfam" id="PF00171">
    <property type="entry name" value="Aldedh"/>
    <property type="match status" value="1"/>
</dbReference>
<dbReference type="PANTHER" id="PTHR11699">
    <property type="entry name" value="ALDEHYDE DEHYDROGENASE-RELATED"/>
    <property type="match status" value="1"/>
</dbReference>
<dbReference type="EC" id="1.2.1.5" evidence="5"/>
<comment type="similarity">
    <text evidence="3">Belongs to the aldehyde dehydrogenase family.</text>
</comment>
<keyword evidence="1 3" id="KW-0560">Oxidoreductase</keyword>
<dbReference type="CDD" id="cd07112">
    <property type="entry name" value="ALDH_GABALDH-PuuC"/>
    <property type="match status" value="1"/>
</dbReference>
<dbReference type="PROSITE" id="PS00687">
    <property type="entry name" value="ALDEHYDE_DEHYDR_GLU"/>
    <property type="match status" value="1"/>
</dbReference>
<organism evidence="5 6">
    <name type="scientific">Sinobacterium norvegicum</name>
    <dbReference type="NCBI Taxonomy" id="1641715"/>
    <lineage>
        <taxon>Bacteria</taxon>
        <taxon>Pseudomonadati</taxon>
        <taxon>Pseudomonadota</taxon>
        <taxon>Gammaproteobacteria</taxon>
        <taxon>Cellvibrionales</taxon>
        <taxon>Spongiibacteraceae</taxon>
        <taxon>Sinobacterium</taxon>
    </lineage>
</organism>
<dbReference type="GO" id="GO:0004030">
    <property type="term" value="F:aldehyde dehydrogenase [NAD(P)+] activity"/>
    <property type="evidence" value="ECO:0007669"/>
    <property type="project" value="UniProtKB-EC"/>
</dbReference>
<dbReference type="Gene3D" id="3.40.605.10">
    <property type="entry name" value="Aldehyde Dehydrogenase, Chain A, domain 1"/>
    <property type="match status" value="1"/>
</dbReference>
<dbReference type="InterPro" id="IPR016161">
    <property type="entry name" value="Ald_DH/histidinol_DH"/>
</dbReference>
<proteinExistence type="inferred from homology"/>
<dbReference type="EMBL" id="CAKLPX010000001">
    <property type="protein sequence ID" value="CAH0990082.1"/>
    <property type="molecule type" value="Genomic_DNA"/>
</dbReference>
<evidence type="ECO:0000259" key="4">
    <source>
        <dbReference type="Pfam" id="PF00171"/>
    </source>
</evidence>
<dbReference type="Proteomes" id="UP000838100">
    <property type="component" value="Unassembled WGS sequence"/>
</dbReference>
<evidence type="ECO:0000313" key="6">
    <source>
        <dbReference type="Proteomes" id="UP000838100"/>
    </source>
</evidence>
<evidence type="ECO:0000313" key="5">
    <source>
        <dbReference type="EMBL" id="CAH0990082.1"/>
    </source>
</evidence>
<dbReference type="Gene3D" id="3.40.309.10">
    <property type="entry name" value="Aldehyde Dehydrogenase, Chain A, domain 2"/>
    <property type="match status" value="1"/>
</dbReference>
<evidence type="ECO:0000256" key="3">
    <source>
        <dbReference type="RuleBase" id="RU003345"/>
    </source>
</evidence>
<gene>
    <name evidence="5" type="primary">puuC_1</name>
    <name evidence="5" type="ORF">SIN8267_00165</name>
</gene>
<evidence type="ECO:0000256" key="1">
    <source>
        <dbReference type="ARBA" id="ARBA00023002"/>
    </source>
</evidence>
<evidence type="ECO:0000256" key="2">
    <source>
        <dbReference type="PROSITE-ProRule" id="PRU10007"/>
    </source>
</evidence>
<dbReference type="InterPro" id="IPR016162">
    <property type="entry name" value="Ald_DH_N"/>
</dbReference>
<protein>
    <submittedName>
        <fullName evidence="5">NADP/NAD-dependent aldehyde dehydrogenase PuuC</fullName>
        <ecNumber evidence="5">1.2.1.5</ecNumber>
    </submittedName>
</protein>
<dbReference type="RefSeq" id="WP_237442776.1">
    <property type="nucleotide sequence ID" value="NZ_CAKLPX010000001.1"/>
</dbReference>